<comment type="caution">
    <text evidence="3">The sequence shown here is derived from an EMBL/GenBank/DDBJ whole genome shotgun (WGS) entry which is preliminary data.</text>
</comment>
<evidence type="ECO:0000256" key="1">
    <source>
        <dbReference type="SAM" id="Phobius"/>
    </source>
</evidence>
<dbReference type="Pfam" id="PF11721">
    <property type="entry name" value="Malectin"/>
    <property type="match status" value="1"/>
</dbReference>
<dbReference type="AlphaFoldDB" id="A0AA88RC66"/>
<gene>
    <name evidence="3" type="ORF">RJ640_024818</name>
</gene>
<evidence type="ECO:0000313" key="3">
    <source>
        <dbReference type="EMBL" id="KAK2973390.1"/>
    </source>
</evidence>
<organism evidence="3 4">
    <name type="scientific">Escallonia rubra</name>
    <dbReference type="NCBI Taxonomy" id="112253"/>
    <lineage>
        <taxon>Eukaryota</taxon>
        <taxon>Viridiplantae</taxon>
        <taxon>Streptophyta</taxon>
        <taxon>Embryophyta</taxon>
        <taxon>Tracheophyta</taxon>
        <taxon>Spermatophyta</taxon>
        <taxon>Magnoliopsida</taxon>
        <taxon>eudicotyledons</taxon>
        <taxon>Gunneridae</taxon>
        <taxon>Pentapetalae</taxon>
        <taxon>asterids</taxon>
        <taxon>campanulids</taxon>
        <taxon>Escalloniales</taxon>
        <taxon>Escalloniaceae</taxon>
        <taxon>Escallonia</taxon>
    </lineage>
</organism>
<reference evidence="3" key="1">
    <citation type="submission" date="2022-12" db="EMBL/GenBank/DDBJ databases">
        <title>Draft genome assemblies for two species of Escallonia (Escalloniales).</title>
        <authorList>
            <person name="Chanderbali A."/>
            <person name="Dervinis C."/>
            <person name="Anghel I."/>
            <person name="Soltis D."/>
            <person name="Soltis P."/>
            <person name="Zapata F."/>
        </authorList>
    </citation>
    <scope>NUCLEOTIDE SEQUENCE</scope>
    <source>
        <strain evidence="3">UCBG92.1500</strain>
        <tissue evidence="3">Leaf</tissue>
    </source>
</reference>
<evidence type="ECO:0000259" key="2">
    <source>
        <dbReference type="Pfam" id="PF11721"/>
    </source>
</evidence>
<keyword evidence="1" id="KW-0812">Transmembrane</keyword>
<protein>
    <recommendedName>
        <fullName evidence="2">Malectin domain-containing protein</fullName>
    </recommendedName>
</protein>
<keyword evidence="4" id="KW-1185">Reference proteome</keyword>
<keyword evidence="1" id="KW-0472">Membrane</keyword>
<sequence>TGHFLDDNLRDSHIQSNNSVLRGNNLDLYKDARLSPLSLTYYGYCLSDGTYTVNLHFAEIMFTDAKTYGSLGRRVFDIYIQVDVNISLLYSKTSSENGSSISAGTVVGIVAGIAFAIFLLLGVLWWTGCLHRKDTLELGT</sequence>
<dbReference type="InterPro" id="IPR021720">
    <property type="entry name" value="Malectin_dom"/>
</dbReference>
<dbReference type="PANTHER" id="PTHR34081:SF1">
    <property type="entry name" value="MALECTIN, LEUCINE-RICH REPEAT DOMAIN, L DOMAIN-LIKE PROTEIN-RELATED"/>
    <property type="match status" value="1"/>
</dbReference>
<dbReference type="PANTHER" id="PTHR34081">
    <property type="entry name" value="MALECTIN DOMAIN-CONTAINING PROTEIN"/>
    <property type="match status" value="1"/>
</dbReference>
<accession>A0AA88RC66</accession>
<dbReference type="Gene3D" id="2.60.120.430">
    <property type="entry name" value="Galactose-binding lectin"/>
    <property type="match status" value="1"/>
</dbReference>
<feature type="domain" description="Malectin" evidence="2">
    <location>
        <begin position="15"/>
        <end position="84"/>
    </location>
</feature>
<dbReference type="EMBL" id="JAVXUO010002419">
    <property type="protein sequence ID" value="KAK2973390.1"/>
    <property type="molecule type" value="Genomic_DNA"/>
</dbReference>
<name>A0AA88RC66_9ASTE</name>
<feature type="transmembrane region" description="Helical" evidence="1">
    <location>
        <begin position="101"/>
        <end position="126"/>
    </location>
</feature>
<evidence type="ECO:0000313" key="4">
    <source>
        <dbReference type="Proteomes" id="UP001187471"/>
    </source>
</evidence>
<dbReference type="Proteomes" id="UP001187471">
    <property type="component" value="Unassembled WGS sequence"/>
</dbReference>
<feature type="non-terminal residue" evidence="3">
    <location>
        <position position="1"/>
    </location>
</feature>
<keyword evidence="1" id="KW-1133">Transmembrane helix</keyword>
<proteinExistence type="predicted"/>